<feature type="active site" description="Proton acceptor; for dehydratase activity" evidence="12">
    <location>
        <position position="1799"/>
    </location>
</feature>
<dbReference type="SMART" id="SM00822">
    <property type="entry name" value="PKS_KR"/>
    <property type="match status" value="2"/>
</dbReference>
<keyword evidence="10" id="KW-0677">Repeat</keyword>
<dbReference type="InterPro" id="IPR023213">
    <property type="entry name" value="CAT-like_dom_sf"/>
</dbReference>
<reference evidence="17 18" key="1">
    <citation type="submission" date="2016-03" db="EMBL/GenBank/DDBJ databases">
        <authorList>
            <person name="Sant'Anna F.H."/>
            <person name="Ambrosini A."/>
            <person name="Souza R."/>
            <person name="Bach E."/>
            <person name="Fernandes G."/>
            <person name="Balsanelli E."/>
            <person name="Baura V.A."/>
            <person name="Souza E.M."/>
            <person name="Passaglia L."/>
        </authorList>
    </citation>
    <scope>NUCLEOTIDE SEQUENCE [LARGE SCALE GENOMIC DNA]</scope>
    <source>
        <strain evidence="17 18">P26E</strain>
    </source>
</reference>
<comment type="caution">
    <text evidence="17">The sequence shown here is derived from an EMBL/GenBank/DDBJ whole genome shotgun (WGS) entry which is preliminary data.</text>
</comment>
<evidence type="ECO:0000313" key="17">
    <source>
        <dbReference type="EMBL" id="OKP85080.1"/>
    </source>
</evidence>
<dbReference type="Pfam" id="PF16197">
    <property type="entry name" value="KAsynt_C_assoc"/>
    <property type="match status" value="1"/>
</dbReference>
<accession>A0ABX3EPE9</accession>
<dbReference type="InterPro" id="IPR013217">
    <property type="entry name" value="Methyltransf_12"/>
</dbReference>
<feature type="domain" description="PKS/mFAS DH" evidence="16">
    <location>
        <begin position="3731"/>
        <end position="4007"/>
    </location>
</feature>
<dbReference type="Gene3D" id="1.10.1200.10">
    <property type="entry name" value="ACP-like"/>
    <property type="match status" value="6"/>
</dbReference>
<feature type="compositionally biased region" description="Low complexity" evidence="13">
    <location>
        <begin position="4145"/>
        <end position="4157"/>
    </location>
</feature>
<dbReference type="InterPro" id="IPR020807">
    <property type="entry name" value="PKS_DH"/>
</dbReference>
<dbReference type="Gene3D" id="3.40.50.980">
    <property type="match status" value="2"/>
</dbReference>
<dbReference type="InterPro" id="IPR057326">
    <property type="entry name" value="KR_dom"/>
</dbReference>
<dbReference type="Pfam" id="PF00550">
    <property type="entry name" value="PP-binding"/>
    <property type="match status" value="6"/>
</dbReference>
<dbReference type="CDD" id="cd12116">
    <property type="entry name" value="A_NRPS_Ta1_like"/>
    <property type="match status" value="1"/>
</dbReference>
<dbReference type="Gene3D" id="2.30.38.10">
    <property type="entry name" value="Luciferase, Domain 3"/>
    <property type="match status" value="1"/>
</dbReference>
<keyword evidence="11" id="KW-0511">Multifunctional enzyme</keyword>
<dbReference type="Gene3D" id="3.30.559.10">
    <property type="entry name" value="Chloramphenicol acetyltransferase-like domain"/>
    <property type="match status" value="1"/>
</dbReference>
<gene>
    <name evidence="17" type="ORF">A3844_17650</name>
</gene>
<evidence type="ECO:0000256" key="9">
    <source>
        <dbReference type="ARBA" id="ARBA00022679"/>
    </source>
</evidence>
<dbReference type="SUPFAM" id="SSF47336">
    <property type="entry name" value="ACP-like"/>
    <property type="match status" value="6"/>
</dbReference>
<dbReference type="Gene3D" id="3.10.129.110">
    <property type="entry name" value="Polyketide synthase dehydratase"/>
    <property type="match status" value="4"/>
</dbReference>
<feature type="region of interest" description="N-terminal hotdog fold" evidence="12">
    <location>
        <begin position="3731"/>
        <end position="3854"/>
    </location>
</feature>
<evidence type="ECO:0000256" key="13">
    <source>
        <dbReference type="SAM" id="MobiDB-lite"/>
    </source>
</evidence>
<dbReference type="Pfam" id="PF00109">
    <property type="entry name" value="ketoacyl-synt"/>
    <property type="match status" value="5"/>
</dbReference>
<evidence type="ECO:0000259" key="14">
    <source>
        <dbReference type="PROSITE" id="PS50075"/>
    </source>
</evidence>
<feature type="domain" description="PKS/mFAS DH" evidence="16">
    <location>
        <begin position="5929"/>
        <end position="6216"/>
    </location>
</feature>
<dbReference type="Gene3D" id="3.40.50.150">
    <property type="entry name" value="Vaccinia Virus protein VP39"/>
    <property type="match status" value="1"/>
</dbReference>
<feature type="domain" description="Carrier" evidence="14">
    <location>
        <begin position="6732"/>
        <end position="6805"/>
    </location>
</feature>
<evidence type="ECO:0000313" key="18">
    <source>
        <dbReference type="Proteomes" id="UP000186058"/>
    </source>
</evidence>
<dbReference type="InterPro" id="IPR032821">
    <property type="entry name" value="PKS_assoc"/>
</dbReference>
<feature type="domain" description="Carrier" evidence="14">
    <location>
        <begin position="2984"/>
        <end position="3057"/>
    </location>
</feature>
<dbReference type="InterPro" id="IPR016039">
    <property type="entry name" value="Thiolase-like"/>
</dbReference>
<dbReference type="Pfam" id="PF14765">
    <property type="entry name" value="PS-DH"/>
    <property type="match status" value="4"/>
</dbReference>
<feature type="compositionally biased region" description="Low complexity" evidence="13">
    <location>
        <begin position="4128"/>
        <end position="4137"/>
    </location>
</feature>
<feature type="domain" description="PKS/mFAS DH" evidence="16">
    <location>
        <begin position="1767"/>
        <end position="2050"/>
    </location>
</feature>
<dbReference type="InterPro" id="IPR042104">
    <property type="entry name" value="PKS_dehydratase_sf"/>
</dbReference>
<dbReference type="Gene3D" id="3.30.559.30">
    <property type="entry name" value="Nonribosomal peptide synthetase, condensation domain"/>
    <property type="match status" value="1"/>
</dbReference>
<evidence type="ECO:0000256" key="7">
    <source>
        <dbReference type="ARBA" id="ARBA00022490"/>
    </source>
</evidence>
<name>A0ABX3EPE9_9BACL</name>
<dbReference type="InterPro" id="IPR014030">
    <property type="entry name" value="Ketoacyl_synth_N"/>
</dbReference>
<evidence type="ECO:0000256" key="4">
    <source>
        <dbReference type="ARBA" id="ARBA00004789"/>
    </source>
</evidence>
<dbReference type="InterPro" id="IPR049900">
    <property type="entry name" value="PKS_mFAS_DH"/>
</dbReference>
<protein>
    <recommendedName>
        <fullName evidence="19">Amino acid adenylation domain-containing protein</fullName>
    </recommendedName>
</protein>
<organism evidence="17 18">
    <name type="scientific">Paenibacillus helianthi</name>
    <dbReference type="NCBI Taxonomy" id="1349432"/>
    <lineage>
        <taxon>Bacteria</taxon>
        <taxon>Bacillati</taxon>
        <taxon>Bacillota</taxon>
        <taxon>Bacilli</taxon>
        <taxon>Bacillales</taxon>
        <taxon>Paenibacillaceae</taxon>
        <taxon>Paenibacillus</taxon>
    </lineage>
</organism>
<evidence type="ECO:0000259" key="15">
    <source>
        <dbReference type="PROSITE" id="PS52004"/>
    </source>
</evidence>
<dbReference type="CDD" id="cd02440">
    <property type="entry name" value="AdoMet_MTases"/>
    <property type="match status" value="1"/>
</dbReference>
<sequence length="7609" mass="833150">MIEREIYQKFADGRLSREEALKLIAGSHRRRSSRIALSAGQKGMWVEHMLSPGSWAYHTPGAFKVHAGFNENLLYKALEYMLSVHPSLRTVLLREEGEFFPYQVTDSAVLPAISRFAVAGLAEDEVNRLLREDIKRPFDLEAGPLFRASLYDVSDEYSLLLFTFHHIILDGLSSQLFLSDLQTCYASLSQGRTPVLPERRADFTDYVHYEQRYLNSDKAGRDRSFWLDRLAVPVPALELPVTGMHSAPSAEGASFSFSAPEWLVAALKSVPTSKPVTLFSIMMAAYQLVLSRLGNQTDISIGTPVAGRPEESFDNVIGNFINMVVIRNDIDPADSLLAFIEKVHRTVLGSLEHSQYPYYTLARELNDQRPSGERFLFQAAFYFQNGIQAAEDGIFLDCLHHIHQLGEFDLTLEVIEKANGCLFHLKYNPDVYALDTVETLARHYIRALEAIAGQGGLQLSGVTLLSEEERQLLLYGWNDTETAYPRSLTFVDLFCEQVKRSPHSEAVRFREESLTYLELFWRAKTLALHLQANGVAKGTFVGIYLNRSLDLLMALIGVQMAGGVYIPLDPLYPKERLADMFEESALSYVLTHSSVKSGLPQFAGAVLCVDGADARQAASSEELEQIAPLVSLQPDDPVYTIFTSGSTGKPKGIIVSHVGLTNFLCSMARQPGCTPDDRLLAVTTVCFDIAGLELYLPLIVGAQLEIAPEDMQKDGILLLDKLAEGRITMMQATPATWQMLLVAGWDSPLRIKMLCGGEALSRELADQLLPLGNGLWNLYGPTETTIWSSVSKVESAGRISIGRPIANTQFYVLDASLQPVPAGVTGELYIGGDGVAIGYLNREEETKRRFLPDPFHPDRSSRMYKTGDLARYMLDGTVDYLGRADFQVKIRGFRIELGEIENVLHKTGGIAEAVVVARDEGNDKQLTAFLVPQHTDRMPDVLDLQRQVRLVLPEYMVPSRIMYVSGYPLTLNRKVDRKQLASAGTEQIAHLFGLAGSVPMDEQSGPEKQQLHTSGSSALDLQPLVENELVRLAGIIKALPVEANLLTNLGQMGFDSISFTALAALINKHYGVKTNPTLFYSYSTIRDFAGYLTAAYPGEMASHHGGQLTDEQRHAQFPAHEARRATNERAGSVEGEGPAANAGDIAIVGMSGKLPGSANLEQFWQQIVAERDLITEIPADRWDWKQYYDETNEDPNKSVSKWGGFIPDVDKFDASFFGISPREAQLMDPQQRIMLETVWAAFEDAGYRPSMLSGSRTGVFVGATSSDYAEILMRESDIDPHTLSGIVTAVIPNRISYFYNLKGPSELTDTACSSSLVSVNRAVEAIRSGACDMALAGGVNLILSPFAHIALSKINMLSGDGRCKAFDSSANGYVRGEGCAVVFLKRMSQALADGDHIYAVIKGTAVNHGGKTNSLTAPNSTAQQELIVSAFHDAGFDPATIGYLEAHGTGTALGDPIEVNGMTAALHQLYREWDRPAAQASHCGIGSVKTNIGHLEAMAGVAGLIKVVLALHHKQLPGNLHLREVNPYLSLEGSPLYLVGQTRQWEHLKDGAGNDIPLRGGVSSFGFGGTNAHVLLEEYVSGPAAAQPAQGGAPVIIVLSAKGTTELKRQAENLVRYLGEMQASGSTIPLEKIAYTLQTGREPLQERLAVVVSDAAELLDKLGLYLQGEDPVPNLYASAYSEGLEAVLDDGDLAEILDRLASQGHWDKIARLWLKGFEPNWRRWYVGDGPGRISLPTYPFLRESHWVPVRNRKPQYGTSSGSKATLTAMLDHIAPAQSLGEGLVFRKVWSASHPIVRDHMVNGKSVFPGTGYVEMVVEATGMLGDAQTWRISDIVWLQQLTVEEAALAEVHLSVQEDGDAFRFEIESAGPDASGSRLHASGSVSSDSGTAHQAKAEFVNVSEIIARCPQYMDKQRFYSQMAAGSGIVYGPFFQAMEEVWHSAKEVLGRIKLSDEAYAELGSYTAHPVLLDCVLQSMGCLFDQNTEKGVAKLPFSAEQIHIMEPLRSREYYVYAVQAGKDVHNLALLDMQGKLCVAFHNLASREIKKAEEHSLYVPQWVMGSYSERRSSTPMKSGRVLLISGEQEVPGISGFTQALRNKMPDCLEIRVAEATSMEEGCSWTVAYNDEAAYRRTVEENGIAEVYFLGGLSDSPVPTGEIADWEARQSCGVVALFHLVKAIGHIRGIRLTVVTNGIFEVLPGESTNPVHAAISGFLKSAALEYPGLSLLLADLPQQGCPNAAASSETAHAFLEAAASGAAGELAVRRGKLYTRRIIGLDLPSGDGLAFRNRGVYWIAGAGGIGWELGLHLGRTVQARLILTGRSRLTEEMEQKLADIRRAGGEAVYIQADLTDPSALTAAIEQARVLYGSLHGVFHSAMVLQDMRIENMNEDHLISVLAPKLTGSVALGEACMDVPLDFMVLFSSTNSLLGNQGQSNYSAASSFQDAFSIWLGAKTAYPVKVINWSFWGNVGAVASDGYRSLLTEAGLLPIDTAEGMKTIGRALAQPVPQVLMFKAKPFLIHKLGFDNNIRAKVYPARLPSVIQEISLDSGSRKHGMEQIDFLKNGFKELERFGLLALWLYFRESLFPAAGERYGRQELLKALGIVPKYEQLFDALLDMLERGGLMVRDGDEVVVSSLAEDEQFRVAAGNLTALKTSLEQAYPTLAPYFHLTWQCVAHYTEVLSGRKDYVEIMFPGGSKELVQNIYRGNLIIDYYNGLVADAVCSYIRKRRDVGDGSPVRILEIGAGTGGTSAIVLDRLDRLDGPRGPIEYVYSDISASFTAYGEETYGGRYSDVRFQVLDIEKEPGGQGFTEDSFDVILATNVLHATGSVERTLRNMKGLLKNKGIVVINEITKFQNFSTLTFGLTGGWWNFTDSGRIKGSPLLSAEAWEECLNRNGYTHVSIYGLADVDGVNDQSVILAEGNGVFINEGAEQPAAERAEQALAESPPVVKNQPKPASLPGTMSPSPAAGAVTVTGNGMTDEQLYHCACQYIKQLLSRKLKIDTDKIGEQTLFDKLGVDSLIIIELNKELAKDFGKLPSTLFFEHVTVEALAVYLAREHRAKMTERFGVKPGPQTPSPVGSLFALKNEQPAGMTETAPAAATEMHATAVSDATEMSSTTLSDVIEMPTTAVSNATETPSTAVSNATDIAIIGVSGRYPLAETLDEFWDNLKQGRNCVTEVPGDRWDWERYYDPDNREQGKGSSKWGGFIRDVDKFDAALFHIPDDHAREMDPQERLFLETTWSLLEDAGYPGQKLADKGDKVGVFVGAMYGAYGQLATSAWEKGTATNAQSAYWIIANRTSHFFNFTGPSIAVDTACSSSLTAIHYACASLVNGDCNVAVAGGINLILHPRQHVRLANLNNLAGSDRNRSFGEGADGFVEGEGIGAILLKPLNQAVRDNDYIYGVIKGTAINSGGQSSSFTTPSLSAQTEVVEQALRRSGVDPESISYVDAHATGTALGDPLEVRALSIAYSRFTSKKSYCSIGSVKSNIGHLEASSGISAMTKVLLQMRYGKLAPSIHTDRINPYIAFEGSPFYLQRELTEWSRPVILENGERKTLPRRAGISSFGAGGSNAHVIVEEYRKEAVAAYSTEPVLIVLSARQESSLLAYAEALQRFIARRLTPEAEEVLSLERIAYTLQTGRAEMKERLAFVAADLTELTGKLALIGRGEPVQGLFRGSAGQPSEREAPADISLETMASHWVAGGQVSWEALYRNSRKPDRLPLPTYCFDRQRYWLADGWARDEVPDRPAYTATYHYNEPYLRDHLSMGRRTLLGVTYCSLAYEAFRHSTPDAPGLQIRGMLFQEPVEVPEGEQVEITSRIAAEDGKLYADSLFQYNGSGPQRLASRGEVVADVVARSRSITIPSFSEHEALPGSSLYEAKPGVYGPSLFTVRTIIVSHAARTVWGQLALTAEMRQDQRAYAVHPALLDGAVLCRLALLPHGEKDALIPLMVKQMYIFGALPDECFCQVREVRTNAELWEGDIEWADADGQVLVAMKGFVCKRIRPDKNLPEGPANGRSISGTMKQHTLTPDKLLAEVQMYLTGKIAGLLQENPSEMDTACHFMSMGIESGDLIALAQELQSKLDLPVYPTLFFEYPNIEELAVYLTREHGDKLTVLLPFGQELERIHPATAAQPEAEAAGAREDSGSAVADSESSSPADEPVAIIGISGYMPQSDNLTDFWNKLVRMDSMVTEIPPDRWDWREHFKESTEDRDKTKVIWGGFMKDVDKFDPGFFGMSPREASLMDPQQRLSLELVWSAIEDAGYNPRELSGSRTSVFIGVAGHDYSDVLAEGRIESRAQALTGNAHNVLTGRISYLLNLHGPSEPIDTACSSSLVAVHRAVESLRSGDCELAIAGGVNVITSPSLYISFDNVGILSQDGTCRTFDQAAEGTVRGEGAGILLLKPLSRAIRDGDRIYGLVRGSAINHGGRSSSLTAPNPNAQADVVSMAHRKAKLDPATIGYVEAHGTGTKLGDPVEVNGLKRAFKQLYEDWGHDARAAAKHCAVGALKPNIGHLETASGIAGMIKILLAMKHQTLPGLANYSVRNPYIQLDDSPLYLVEKTQPWARLKDSDGQELPYRAGISAFGFSGVNAHVVLEEFVPEPGTTAPAAEEEGEQLIVLSARSEDRLLAYAASLHAFLIGSMDSAEPAATERKDSRLMDEVKRLLADGLNVSPEDLEEDMTLAECGLDPITIDGFLRKLEARYGSQVLEQDIVLEHSLKQISAIVRFSGTATRPENGRTSGPLSLRDVAYTLQTGREAMEERLALIVNSVDELASKLELIAEGRSVAGRIYRDSCKQPGQTANWRTEDGLDQLARSWTAGGTYDWRRLYANPSPRKVSLPAYPFARKRYWVNRSERGLNEQRAEHSRLGALLDSNLSTFGDQLYRKVYDPSEFYLKDHIVNQRMILPGVVYLEMARSAGALSSPGQKVTGLRNVVWTQPLELTGEPKETGIRLRKTDKAAEYEIVSEQGAVYSQGEVAYDAYPEVTGGSVAIEQVLARCTEKVEHPRLYSLFEAAGFRYGPSFKPVHGLNCNRTEALSRISVPEPLRENMDDFLLHPVLLEGALQTAGFLVHHGLETASPYIPFALGSLEIHSRLTPDCWAYAAFAPEQESGGVRKLEVAIVDESGRVLIRMKDYMVRPLSKDKPSVRTSPVADVPVAQAEERNADALLAYLREELTGILAGMVNIPAADISATRDWSQYGIESILLTELSGLINARLHLETTPALFFEVNDLTVDNVAGHLLAKKRGALEERLKESELQQIRQEHELSRLTVATASSPEYAGETVLSSVSDEGGAEPIAIIGIGGRMPQSDNLDAFWEHLREGRDLITEIPPDRFDWRDYYGDPRKEANKTNSRWGGFLEEVDKFDAAFFNLTPAEAKYMDPQQRLFFETVWETIEDAGYKPRNLSGSRTGVYVGVSNGDYSEVLAKSPVDALTMTGNNHPMIPNKISYHFGFTGPSEPIDTLCSSSLVAIHRAVEDIRSGRCDLAIAGGINVILSPKLYISYSNADMLSPDGRCKTFAKDANGFVRGEGVGALLLKTLSRAEAEGDRIYAVIRGNAVNHCGRSKSLTSPNPLAQAEVIKAAYGKAAIDPSTVTYIETHGTGTPLGDPVEINALKLAFEELYDQWGIRPGEVPHCGLGSVKTNIGHLESGAGIAGVLKILLALKHKTLPASLHVKEINPYIDVKHSPFYILEQSRPWSRLRDGEGHPVPRRAGVSSFGAGGVNAHLVFEEYVKQDAPKSADISRSGTAGSQIFVLSARNEERLLAYAERVLQELGRTEADLEDIAFTSQTAREELEVRFSAVAEDRHALVHKLQQFIRGGTGDWYRGSIYDEDNLTNAGAAEQAMIQEWIERYNPGELAAHWVKGARIDWRLLHTSSARSRVAFPTYPFQKERHWIDGTDSIKWLYGIPSSGGAGAEGGEVKLTEAGGNHPLYTANTSTLRQVKFLSTLRSTAPFIRDHRIHGGMIAPGVIYLEMARALGELAAEQAVAGLQDVVWVQPLTVPEGGRELSVSFSGLERDSERLNFVISSLQADGSEIVHCQGRVLLGRQSRKEPDNLPLAELIRQCGSEETGKDFYEQAQRKGFSYGPAMRSIQKVHKNEMKALSNWIIPKECRSWDAKYMLHPSIMDGALQSTMVSGLEEAGDTAYLPFSLAELYWYRPLPEKGYVYVTPAGAGGLDAAVGQTFKKYHIRLLDEAGRVCAEFTDFAKKAASLQPGPQHTDSFLFTRSRWIEAPLNGDGREERPRTAVVFVSGEEALLQVKDKLPGIECLIAVMPGTEFAACGKLEYRINPVNRRDYEALWRVLQERGIQPDSLLSMLTDGQAGLSAVESGFYSLAYMMQSFGQIMKPLPLQLVFAYPVHREPQETEVYHAAASALLKSMALENRLLACISLSSDQPDLLAAQAAAELRREAKPAAVEVVRYQNGRRLTGKLIECGLPLNGKGPSPFRNGGVYIISGGLGGVGRLVCKHLLSVYQARIVVFGRSPLDGEKERELRELEELGGEILYWNKDITNGSDVAFVIEETIRCFGSIHGVLHLAGTIRDAYLTHKTEEQMRQVLAPKIDGLLHLDTYTRDLPLDLFVLFSSISGQIGNVGQSDYAYANHFLDHFAVWRESLRRKGQRHGKSLSVNWPLWRDGGMTIDASAEKQMLELTGMGAMDTASACSILEAGLHSGEAHVTVFSGNRNQIAAVFGIGRAEQGPAAANVAVPAPAEAADLSAEAVSREAADSTGLRERTLHMLTEVFAKISGIAVDTFQERVPFERYGLDSIMLMKVSTELEAYLPSMSKVMFFELQTLGQLADYFTEHYELPLREHLDMLHEAAVAAEPPTDVHVPAEAAEPTFPDYTGQHNVVQPADRRDGQEIAIVGVSGKYPSAADLDEFWERLKSGTNCITEVPQERWDGDIYYDADQEVQGKSYSKWGGFIDGVDRFDPLFFNISPAEAELMDPQERLMLETVWATMEDAGYTRETLGSSVGVFVGTMYKHYPWAARHLEVGSLLASTSYWSIANRISYFFNFQAPSMVIDTACSSSLNAIHLACESIRRGECLSAVAGGINLTLLPDKYLGLSQTRMIGSADRSKSLSDGDGYVMGEGAGAVLLKPLSEAVKDGDVIYGVIKSSCSNHGGKTNSFTMPNPNAQAALVTRAVQEAGIPIDTLRYVESAANGSPLGDMIEIHALIKALKELGSRPGSISLGTVKANIGHLEAASGISQLTKVLLQMKHRTLVPTISADPLNPDIKLEGSPLYLQQSLQEWEPSPGEPLRSLIVSFGAGGSNAALVVEEYRVAQPGGSERADTWPLLFVWSAKNDERLMEHTRRMYSFIANHPSLPAADIAYTLLSGREGMESRVAIVAESRADLLKKLELVLEGSRRKWGIYYGTLDPMDGISGKEEADDVQRAWERGDLGGLAQMWVNGAQIEARSFPQLSQARRVPLPSYPFERKRCWITESWTGAEPGGRIAPPEEVAAGSKPERPEGYTLPELVKQLVADIVKIPVEELDADLPFHRFGFDSLSGMRFVNKLKERLGTKIPVSALYEHPTVHKLAQHLADEGIWSSNGLTEADQRREGGSDGAAEVFRMLLAGVKAGRLTAAEASRLHQKLVKTETRGGSKRDEA</sequence>
<feature type="active site" description="Proton donor; for dehydratase activity" evidence="12">
    <location>
        <position position="3926"/>
    </location>
</feature>
<dbReference type="Pfam" id="PF21089">
    <property type="entry name" value="PKS_DH_N"/>
    <property type="match status" value="4"/>
</dbReference>
<dbReference type="InterPro" id="IPR014031">
    <property type="entry name" value="Ketoacyl_synth_C"/>
</dbReference>
<feature type="region of interest" description="N-terminal hotdog fold" evidence="12">
    <location>
        <begin position="1767"/>
        <end position="1890"/>
    </location>
</feature>
<feature type="domain" description="Ketosynthase family 3 (KS3)" evidence="15">
    <location>
        <begin position="6858"/>
        <end position="7278"/>
    </location>
</feature>
<dbReference type="PROSITE" id="PS52004">
    <property type="entry name" value="KS3_2"/>
    <property type="match status" value="5"/>
</dbReference>
<dbReference type="InterPro" id="IPR000873">
    <property type="entry name" value="AMP-dep_synth/lig_dom"/>
</dbReference>
<dbReference type="InterPro" id="IPR029063">
    <property type="entry name" value="SAM-dependent_MTases_sf"/>
</dbReference>
<dbReference type="InterPro" id="IPR036291">
    <property type="entry name" value="NAD(P)-bd_dom_sf"/>
</dbReference>
<dbReference type="SMART" id="SM00826">
    <property type="entry name" value="PKS_DH"/>
    <property type="match status" value="3"/>
</dbReference>
<dbReference type="InterPro" id="IPR020806">
    <property type="entry name" value="PKS_PP-bd"/>
</dbReference>
<dbReference type="InterPro" id="IPR049552">
    <property type="entry name" value="PKS_DH_N"/>
</dbReference>
<feature type="region of interest" description="Disordered" evidence="13">
    <location>
        <begin position="2937"/>
        <end position="2968"/>
    </location>
</feature>
<evidence type="ECO:0000256" key="1">
    <source>
        <dbReference type="ARBA" id="ARBA00001957"/>
    </source>
</evidence>
<feature type="domain" description="Ketosynthase family 3 (KS3)" evidence="15">
    <location>
        <begin position="3143"/>
        <end position="3577"/>
    </location>
</feature>
<dbReference type="PROSITE" id="PS00012">
    <property type="entry name" value="PHOSPHOPANTETHEINE"/>
    <property type="match status" value="3"/>
</dbReference>
<proteinExistence type="inferred from homology"/>
<dbReference type="Gene3D" id="3.30.70.3290">
    <property type="match status" value="1"/>
</dbReference>
<dbReference type="SUPFAM" id="SSF56801">
    <property type="entry name" value="Acetyl-CoA synthetase-like"/>
    <property type="match status" value="1"/>
</dbReference>
<dbReference type="InterPro" id="IPR045851">
    <property type="entry name" value="AMP-bd_C_sf"/>
</dbReference>
<dbReference type="Pfam" id="PF02801">
    <property type="entry name" value="Ketoacyl-synt_C"/>
    <property type="match status" value="5"/>
</dbReference>
<dbReference type="Pfam" id="PF08659">
    <property type="entry name" value="KR"/>
    <property type="match status" value="2"/>
</dbReference>
<feature type="domain" description="Carrier" evidence="14">
    <location>
        <begin position="7472"/>
        <end position="7546"/>
    </location>
</feature>
<feature type="domain" description="PKS/mFAS DH" evidence="16">
    <location>
        <begin position="4863"/>
        <end position="5144"/>
    </location>
</feature>
<evidence type="ECO:0000256" key="10">
    <source>
        <dbReference type="ARBA" id="ARBA00022737"/>
    </source>
</evidence>
<feature type="domain" description="Carrier" evidence="14">
    <location>
        <begin position="4030"/>
        <end position="4107"/>
    </location>
</feature>
<dbReference type="PANTHER" id="PTHR43775:SF37">
    <property type="entry name" value="SI:DKEY-61P9.11"/>
    <property type="match status" value="1"/>
</dbReference>
<feature type="region of interest" description="C-terminal hotdog fold" evidence="12">
    <location>
        <begin position="6066"/>
        <end position="6216"/>
    </location>
</feature>
<feature type="region of interest" description="C-terminal hotdog fold" evidence="12">
    <location>
        <begin position="1908"/>
        <end position="2050"/>
    </location>
</feature>
<evidence type="ECO:0000259" key="16">
    <source>
        <dbReference type="PROSITE" id="PS52019"/>
    </source>
</evidence>
<dbReference type="CDD" id="cd00833">
    <property type="entry name" value="PKS"/>
    <property type="match status" value="5"/>
</dbReference>
<dbReference type="SMART" id="SM01294">
    <property type="entry name" value="PKS_PP_betabranch"/>
    <property type="match status" value="2"/>
</dbReference>
<comment type="cofactor">
    <cofactor evidence="1">
        <name>pantetheine 4'-phosphate</name>
        <dbReference type="ChEBI" id="CHEBI:47942"/>
    </cofactor>
</comment>
<dbReference type="InterPro" id="IPR054514">
    <property type="entry name" value="RhiE-like_linker"/>
</dbReference>
<dbReference type="EMBL" id="LVWI01000048">
    <property type="protein sequence ID" value="OKP85080.1"/>
    <property type="molecule type" value="Genomic_DNA"/>
</dbReference>
<evidence type="ECO:0000256" key="12">
    <source>
        <dbReference type="PROSITE-ProRule" id="PRU01363"/>
    </source>
</evidence>
<dbReference type="Pfam" id="PF00668">
    <property type="entry name" value="Condensation"/>
    <property type="match status" value="1"/>
</dbReference>
<dbReference type="InterPro" id="IPR050091">
    <property type="entry name" value="PKS_NRPS_Biosynth_Enz"/>
</dbReference>
<dbReference type="Proteomes" id="UP000186058">
    <property type="component" value="Unassembled WGS sequence"/>
</dbReference>
<dbReference type="InterPro" id="IPR025110">
    <property type="entry name" value="AMP-bd_C"/>
</dbReference>
<dbReference type="PROSITE" id="PS52019">
    <property type="entry name" value="PKS_MFAS_DH"/>
    <property type="match status" value="4"/>
</dbReference>
<dbReference type="InterPro" id="IPR006162">
    <property type="entry name" value="Ppantetheine_attach_site"/>
</dbReference>
<comment type="function">
    <text evidence="2">Involved in some intermediate steps for the synthesis of the antibiotic polyketide bacillaene which is involved in secondary metabolism.</text>
</comment>
<dbReference type="InterPro" id="IPR020841">
    <property type="entry name" value="PKS_Beta-ketoAc_synthase_dom"/>
</dbReference>
<dbReference type="SUPFAM" id="SSF52777">
    <property type="entry name" value="CoA-dependent acyltransferases"/>
    <property type="match status" value="2"/>
</dbReference>
<feature type="domain" description="Ketosynthase family 3 (KS3)" evidence="15">
    <location>
        <begin position="1142"/>
        <end position="1578"/>
    </location>
</feature>
<dbReference type="RefSeq" id="WP_167374700.1">
    <property type="nucleotide sequence ID" value="NZ_LVWI01000048.1"/>
</dbReference>
<feature type="region of interest" description="N-terminal hotdog fold" evidence="12">
    <location>
        <begin position="5929"/>
        <end position="6050"/>
    </location>
</feature>
<evidence type="ECO:0000256" key="2">
    <source>
        <dbReference type="ARBA" id="ARBA00003299"/>
    </source>
</evidence>
<feature type="domain" description="Carrier" evidence="14">
    <location>
        <begin position="1016"/>
        <end position="1096"/>
    </location>
</feature>
<comment type="pathway">
    <text evidence="4">Antibiotic biosynthesis; bacillaene biosynthesis.</text>
</comment>
<evidence type="ECO:0000256" key="5">
    <source>
        <dbReference type="ARBA" id="ARBA00006432"/>
    </source>
</evidence>
<dbReference type="InterPro" id="IPR013968">
    <property type="entry name" value="PKS_KR"/>
</dbReference>
<dbReference type="InterPro" id="IPR010071">
    <property type="entry name" value="AA_adenyl_dom"/>
</dbReference>
<feature type="active site" description="Proton acceptor; for dehydratase activity" evidence="12">
    <location>
        <position position="5958"/>
    </location>
</feature>
<dbReference type="PROSITE" id="PS50075">
    <property type="entry name" value="CARRIER"/>
    <property type="match status" value="5"/>
</dbReference>
<dbReference type="Gene3D" id="1.10.1240.100">
    <property type="match status" value="4"/>
</dbReference>
<feature type="region of interest" description="C-terminal hotdog fold" evidence="12">
    <location>
        <begin position="3866"/>
        <end position="4007"/>
    </location>
</feature>
<dbReference type="SMART" id="SM00823">
    <property type="entry name" value="PKS_PP"/>
    <property type="match status" value="6"/>
</dbReference>
<feature type="region of interest" description="C-terminal hotdog fold" evidence="12">
    <location>
        <begin position="4998"/>
        <end position="5144"/>
    </location>
</feature>
<dbReference type="Pfam" id="PF08242">
    <property type="entry name" value="Methyltransf_12"/>
    <property type="match status" value="1"/>
</dbReference>
<keyword evidence="8" id="KW-0597">Phosphoprotein</keyword>
<keyword evidence="9" id="KW-0808">Transferase</keyword>
<evidence type="ECO:0000256" key="6">
    <source>
        <dbReference type="ARBA" id="ARBA00022450"/>
    </source>
</evidence>
<dbReference type="PANTHER" id="PTHR43775">
    <property type="entry name" value="FATTY ACID SYNTHASE"/>
    <property type="match status" value="1"/>
</dbReference>
<feature type="region of interest" description="N-terminal hotdog fold" evidence="12">
    <location>
        <begin position="4863"/>
        <end position="4982"/>
    </location>
</feature>
<dbReference type="SUPFAM" id="SSF53335">
    <property type="entry name" value="S-adenosyl-L-methionine-dependent methyltransferases"/>
    <property type="match status" value="1"/>
</dbReference>
<dbReference type="InterPro" id="IPR036736">
    <property type="entry name" value="ACP-like_sf"/>
</dbReference>
<dbReference type="InterPro" id="IPR009081">
    <property type="entry name" value="PP-bd_ACP"/>
</dbReference>
<feature type="active site" description="Proton donor; for dehydratase activity" evidence="12">
    <location>
        <position position="6127"/>
    </location>
</feature>
<dbReference type="PROSITE" id="PS00606">
    <property type="entry name" value="KS3_1"/>
    <property type="match status" value="3"/>
</dbReference>
<feature type="active site" description="Proton acceptor; for dehydratase activity" evidence="12">
    <location>
        <position position="3762"/>
    </location>
</feature>
<comment type="subcellular location">
    <subcellularLocation>
        <location evidence="3">Cytoplasm</location>
    </subcellularLocation>
</comment>
<dbReference type="InterPro" id="IPR018201">
    <property type="entry name" value="Ketoacyl_synth_AS"/>
</dbReference>
<keyword evidence="7" id="KW-0963">Cytoplasm</keyword>
<dbReference type="Pfam" id="PF21394">
    <property type="entry name" value="Beta-ketacyl_N"/>
    <property type="match status" value="1"/>
</dbReference>
<dbReference type="Gene3D" id="3.40.47.10">
    <property type="match status" value="5"/>
</dbReference>
<dbReference type="Pfam" id="PF00501">
    <property type="entry name" value="AMP-binding"/>
    <property type="match status" value="1"/>
</dbReference>
<dbReference type="InterPro" id="IPR049551">
    <property type="entry name" value="PKS_DH_C"/>
</dbReference>
<evidence type="ECO:0000256" key="8">
    <source>
        <dbReference type="ARBA" id="ARBA00022553"/>
    </source>
</evidence>
<evidence type="ECO:0008006" key="19">
    <source>
        <dbReference type="Google" id="ProtNLM"/>
    </source>
</evidence>
<dbReference type="SMART" id="SM00825">
    <property type="entry name" value="PKS_KS"/>
    <property type="match status" value="5"/>
</dbReference>
<feature type="active site" description="Proton donor; for dehydratase activity" evidence="12">
    <location>
        <position position="1970"/>
    </location>
</feature>
<feature type="region of interest" description="Disordered" evidence="13">
    <location>
        <begin position="4128"/>
        <end position="4157"/>
    </location>
</feature>
<dbReference type="SUPFAM" id="SSF53901">
    <property type="entry name" value="Thiolase-like"/>
    <property type="match status" value="5"/>
</dbReference>
<comment type="similarity">
    <text evidence="5">Belongs to the ATP-dependent AMP-binding enzyme family.</text>
</comment>
<evidence type="ECO:0000256" key="11">
    <source>
        <dbReference type="ARBA" id="ARBA00023268"/>
    </source>
</evidence>
<dbReference type="InterPro" id="IPR001242">
    <property type="entry name" value="Condensation_dom"/>
</dbReference>
<dbReference type="NCBIfam" id="TIGR01733">
    <property type="entry name" value="AA-adenyl-dom"/>
    <property type="match status" value="1"/>
</dbReference>
<evidence type="ECO:0000256" key="3">
    <source>
        <dbReference type="ARBA" id="ARBA00004496"/>
    </source>
</evidence>
<dbReference type="CDD" id="cd08953">
    <property type="entry name" value="KR_2_SDR_x"/>
    <property type="match status" value="2"/>
</dbReference>
<feature type="domain" description="Ketosynthase family 3 (KS3)" evidence="15">
    <location>
        <begin position="4157"/>
        <end position="4595"/>
    </location>
</feature>
<dbReference type="SUPFAM" id="SSF51735">
    <property type="entry name" value="NAD(P)-binding Rossmann-fold domains"/>
    <property type="match status" value="3"/>
</dbReference>
<dbReference type="Pfam" id="PF22336">
    <property type="entry name" value="RhiE-like_linker"/>
    <property type="match status" value="5"/>
</dbReference>
<keyword evidence="18" id="KW-1185">Reference proteome</keyword>
<comment type="caution">
    <text evidence="12">Lacks conserved residue(s) required for the propagation of feature annotation.</text>
</comment>
<dbReference type="Gene3D" id="3.30.300.30">
    <property type="match status" value="1"/>
</dbReference>
<dbReference type="Pfam" id="PF13193">
    <property type="entry name" value="AMP-binding_C"/>
    <property type="match status" value="1"/>
</dbReference>
<dbReference type="InterPro" id="IPR049490">
    <property type="entry name" value="C883_1060-like_KR_N"/>
</dbReference>
<dbReference type="Gene3D" id="3.40.50.720">
    <property type="entry name" value="NAD(P)-binding Rossmann-like Domain"/>
    <property type="match status" value="2"/>
</dbReference>
<feature type="domain" description="Ketosynthase family 3 (KS3)" evidence="15">
    <location>
        <begin position="5294"/>
        <end position="5729"/>
    </location>
</feature>
<keyword evidence="6" id="KW-0596">Phosphopantetheine</keyword>